<accession>A0ABP4SR60</accession>
<gene>
    <name evidence="1" type="ORF">GCM10009807_19860</name>
</gene>
<organism evidence="1 2">
    <name type="scientific">Microbacterium lacus</name>
    <dbReference type="NCBI Taxonomy" id="415217"/>
    <lineage>
        <taxon>Bacteria</taxon>
        <taxon>Bacillati</taxon>
        <taxon>Actinomycetota</taxon>
        <taxon>Actinomycetes</taxon>
        <taxon>Micrococcales</taxon>
        <taxon>Microbacteriaceae</taxon>
        <taxon>Microbacterium</taxon>
    </lineage>
</organism>
<proteinExistence type="predicted"/>
<dbReference type="EMBL" id="BAAAPK010000001">
    <property type="protein sequence ID" value="GAA1675857.1"/>
    <property type="molecule type" value="Genomic_DNA"/>
</dbReference>
<comment type="caution">
    <text evidence="1">The sequence shown here is derived from an EMBL/GenBank/DDBJ whole genome shotgun (WGS) entry which is preliminary data.</text>
</comment>
<evidence type="ECO:0000313" key="2">
    <source>
        <dbReference type="Proteomes" id="UP001500596"/>
    </source>
</evidence>
<reference evidence="2" key="1">
    <citation type="journal article" date="2019" name="Int. J. Syst. Evol. Microbiol.">
        <title>The Global Catalogue of Microorganisms (GCM) 10K type strain sequencing project: providing services to taxonomists for standard genome sequencing and annotation.</title>
        <authorList>
            <consortium name="The Broad Institute Genomics Platform"/>
            <consortium name="The Broad Institute Genome Sequencing Center for Infectious Disease"/>
            <person name="Wu L."/>
            <person name="Ma J."/>
        </authorList>
    </citation>
    <scope>NUCLEOTIDE SEQUENCE [LARGE SCALE GENOMIC DNA]</scope>
    <source>
        <strain evidence="2">JCM 15575</strain>
    </source>
</reference>
<dbReference type="Proteomes" id="UP001500596">
    <property type="component" value="Unassembled WGS sequence"/>
</dbReference>
<keyword evidence="2" id="KW-1185">Reference proteome</keyword>
<evidence type="ECO:0000313" key="1">
    <source>
        <dbReference type="EMBL" id="GAA1675857.1"/>
    </source>
</evidence>
<sequence>MTGRSRRTPARISAAAYLTAYNVSAATALGHLPLFGSNLAFRREAWLGIRSRVHRNDPEVHDDLDLSFHLGERHSIRYLPGAAMGMSMRPFRDGRALVRRLSRGYRTVFVHWPHDLPPVRVTRRALRRTLGPPGGSRQRQSAS</sequence>
<protein>
    <submittedName>
        <fullName evidence="1">Uncharacterized protein</fullName>
    </submittedName>
</protein>
<name>A0ABP4SR60_9MICO</name>